<keyword evidence="5" id="KW-1185">Reference proteome</keyword>
<evidence type="ECO:0000313" key="1">
    <source>
        <dbReference type="EMBL" id="AES81918.1"/>
    </source>
</evidence>
<dbReference type="KEGG" id="mtr:11435387"/>
<keyword evidence="1" id="KW-0472">Membrane</keyword>
<reference evidence="2" key="2">
    <citation type="submission" date="2012-05" db="EMBL/GenBank/DDBJ databases">
        <authorList>
            <person name="Krishnakumar V."/>
            <person name="Cheung F."/>
            <person name="Xiao Y."/>
            <person name="Chan A."/>
            <person name="Moskal W.A."/>
            <person name="Town C.D."/>
        </authorList>
    </citation>
    <scope>NUCLEOTIDE SEQUENCE</scope>
</reference>
<evidence type="ECO:0000313" key="6">
    <source>
        <dbReference type="Proteomes" id="UP000265566"/>
    </source>
</evidence>
<dbReference type="Proteomes" id="UP000002051">
    <property type="component" value="Unassembled WGS sequence"/>
</dbReference>
<dbReference type="EMBL" id="PSQE01000007">
    <property type="protein sequence ID" value="RHN48531.1"/>
    <property type="molecule type" value="Genomic_DNA"/>
</dbReference>
<accession>G7L3X9</accession>
<proteinExistence type="evidence at transcript level"/>
<gene>
    <name evidence="4" type="primary">11435387</name>
    <name evidence="1" type="ordered locus">MTR_7g102320</name>
    <name evidence="3" type="ORF">MtrunA17_Chr7g0264791</name>
</gene>
<name>G7L3X9_MEDTR</name>
<dbReference type="HOGENOM" id="CLU_154107_1_0_1"/>
<dbReference type="Gramene" id="rna43260">
    <property type="protein sequence ID" value="RHN48531.1"/>
    <property type="gene ID" value="gene43260"/>
</dbReference>
<dbReference type="AlphaFoldDB" id="G7L3X9"/>
<evidence type="ECO:0000313" key="2">
    <source>
        <dbReference type="EMBL" id="AFK37871.1"/>
    </source>
</evidence>
<organism evidence="1 5">
    <name type="scientific">Medicago truncatula</name>
    <name type="common">Barrel medic</name>
    <name type="synonym">Medicago tribuloides</name>
    <dbReference type="NCBI Taxonomy" id="3880"/>
    <lineage>
        <taxon>Eukaryota</taxon>
        <taxon>Viridiplantae</taxon>
        <taxon>Streptophyta</taxon>
        <taxon>Embryophyta</taxon>
        <taxon>Tracheophyta</taxon>
        <taxon>Spermatophyta</taxon>
        <taxon>Magnoliopsida</taxon>
        <taxon>eudicotyledons</taxon>
        <taxon>Gunneridae</taxon>
        <taxon>Pentapetalae</taxon>
        <taxon>rosids</taxon>
        <taxon>fabids</taxon>
        <taxon>Fabales</taxon>
        <taxon>Fabaceae</taxon>
        <taxon>Papilionoideae</taxon>
        <taxon>50 kb inversion clade</taxon>
        <taxon>NPAAA clade</taxon>
        <taxon>Hologalegina</taxon>
        <taxon>IRL clade</taxon>
        <taxon>Trifolieae</taxon>
        <taxon>Medicago</taxon>
    </lineage>
</organism>
<sequence>MVCLFCLLPLFLVPIVNVLPILFYYLMGKVYRLFGWEYRKPEIAPPACPYKPAAQKDSKVEAEAAPAPVEAVKAGGVDVKQD</sequence>
<dbReference type="EMBL" id="CM001223">
    <property type="protein sequence ID" value="AES81918.1"/>
    <property type="molecule type" value="Genomic_DNA"/>
</dbReference>
<reference evidence="4" key="4">
    <citation type="submission" date="2015-04" db="UniProtKB">
        <authorList>
            <consortium name="EnsemblPlants"/>
        </authorList>
    </citation>
    <scope>IDENTIFICATION</scope>
    <source>
        <strain evidence="4">cv. Jemalong A17</strain>
    </source>
</reference>
<dbReference type="Proteomes" id="UP000265566">
    <property type="component" value="Chromosome 7"/>
</dbReference>
<evidence type="ECO:0000313" key="4">
    <source>
        <dbReference type="EnsemblPlants" id="AES81918"/>
    </source>
</evidence>
<dbReference type="PANTHER" id="PTHR37756">
    <property type="entry name" value="TRANSMEMBRANE PROTEIN"/>
    <property type="match status" value="1"/>
</dbReference>
<reference evidence="1 5" key="3">
    <citation type="journal article" date="2014" name="BMC Genomics">
        <title>An improved genome release (version Mt4.0) for the model legume Medicago truncatula.</title>
        <authorList>
            <person name="Tang H."/>
            <person name="Krishnakumar V."/>
            <person name="Bidwell S."/>
            <person name="Rosen B."/>
            <person name="Chan A."/>
            <person name="Zhou S."/>
            <person name="Gentzbittel L."/>
            <person name="Childs K.L."/>
            <person name="Yandell M."/>
            <person name="Gundlach H."/>
            <person name="Mayer K.F."/>
            <person name="Schwartz D.C."/>
            <person name="Town C.D."/>
        </authorList>
    </citation>
    <scope>GENOME REANNOTATION</scope>
    <source>
        <strain evidence="4 5">cv. Jemalong A17</strain>
    </source>
</reference>
<dbReference type="EMBL" id="BT138076">
    <property type="protein sequence ID" value="AFK37871.1"/>
    <property type="molecule type" value="mRNA"/>
</dbReference>
<reference evidence="3" key="6">
    <citation type="journal article" date="2018" name="Nat. Plants">
        <title>Whole-genome landscape of Medicago truncatula symbiotic genes.</title>
        <authorList>
            <person name="Pecrix Y."/>
            <person name="Gamas P."/>
            <person name="Carrere S."/>
        </authorList>
    </citation>
    <scope>NUCLEOTIDE SEQUENCE</scope>
    <source>
        <tissue evidence="3">Leaves</tissue>
    </source>
</reference>
<dbReference type="PaxDb" id="3880-AES81918"/>
<dbReference type="OMA" id="AWLGWEY"/>
<evidence type="ECO:0000313" key="3">
    <source>
        <dbReference type="EMBL" id="RHN48531.1"/>
    </source>
</evidence>
<dbReference type="EnsemblPlants" id="AES81918">
    <property type="protein sequence ID" value="AES81918"/>
    <property type="gene ID" value="MTR_7g102320"/>
</dbReference>
<dbReference type="OrthoDB" id="747994at2759"/>
<dbReference type="STRING" id="3880.G7L3X9"/>
<dbReference type="PANTHER" id="PTHR37756:SF1">
    <property type="entry name" value="TRANSMEMBRANE PROTEIN"/>
    <property type="match status" value="1"/>
</dbReference>
<evidence type="ECO:0000313" key="5">
    <source>
        <dbReference type="Proteomes" id="UP000002051"/>
    </source>
</evidence>
<dbReference type="eggNOG" id="ENOG502S79F">
    <property type="taxonomic scope" value="Eukaryota"/>
</dbReference>
<reference evidence="1 5" key="1">
    <citation type="journal article" date="2011" name="Nature">
        <title>The Medicago genome provides insight into the evolution of rhizobial symbioses.</title>
        <authorList>
            <person name="Young N.D."/>
            <person name="Debelle F."/>
            <person name="Oldroyd G.E."/>
            <person name="Geurts R."/>
            <person name="Cannon S.B."/>
            <person name="Udvardi M.K."/>
            <person name="Benedito V.A."/>
            <person name="Mayer K.F."/>
            <person name="Gouzy J."/>
            <person name="Schoof H."/>
            <person name="Van de Peer Y."/>
            <person name="Proost S."/>
            <person name="Cook D.R."/>
            <person name="Meyers B.C."/>
            <person name="Spannagl M."/>
            <person name="Cheung F."/>
            <person name="De Mita S."/>
            <person name="Krishnakumar V."/>
            <person name="Gundlach H."/>
            <person name="Zhou S."/>
            <person name="Mudge J."/>
            <person name="Bharti A.K."/>
            <person name="Murray J.D."/>
            <person name="Naoumkina M.A."/>
            <person name="Rosen B."/>
            <person name="Silverstein K.A."/>
            <person name="Tang H."/>
            <person name="Rombauts S."/>
            <person name="Zhao P.X."/>
            <person name="Zhou P."/>
            <person name="Barbe V."/>
            <person name="Bardou P."/>
            <person name="Bechner M."/>
            <person name="Bellec A."/>
            <person name="Berger A."/>
            <person name="Berges H."/>
            <person name="Bidwell S."/>
            <person name="Bisseling T."/>
            <person name="Choisne N."/>
            <person name="Couloux A."/>
            <person name="Denny R."/>
            <person name="Deshpande S."/>
            <person name="Dai X."/>
            <person name="Doyle J.J."/>
            <person name="Dudez A.M."/>
            <person name="Farmer A.D."/>
            <person name="Fouteau S."/>
            <person name="Franken C."/>
            <person name="Gibelin C."/>
            <person name="Gish J."/>
            <person name="Goldstein S."/>
            <person name="Gonzalez A.J."/>
            <person name="Green P.J."/>
            <person name="Hallab A."/>
            <person name="Hartog M."/>
            <person name="Hua A."/>
            <person name="Humphray S.J."/>
            <person name="Jeong D.H."/>
            <person name="Jing Y."/>
            <person name="Jocker A."/>
            <person name="Kenton S.M."/>
            <person name="Kim D.J."/>
            <person name="Klee K."/>
            <person name="Lai H."/>
            <person name="Lang C."/>
            <person name="Lin S."/>
            <person name="Macmil S.L."/>
            <person name="Magdelenat G."/>
            <person name="Matthews L."/>
            <person name="McCorrison J."/>
            <person name="Monaghan E.L."/>
            <person name="Mun J.H."/>
            <person name="Najar F.Z."/>
            <person name="Nicholson C."/>
            <person name="Noirot C."/>
            <person name="O'Bleness M."/>
            <person name="Paule C.R."/>
            <person name="Poulain J."/>
            <person name="Prion F."/>
            <person name="Qin B."/>
            <person name="Qu C."/>
            <person name="Retzel E.F."/>
            <person name="Riddle C."/>
            <person name="Sallet E."/>
            <person name="Samain S."/>
            <person name="Samson N."/>
            <person name="Sanders I."/>
            <person name="Saurat O."/>
            <person name="Scarpelli C."/>
            <person name="Schiex T."/>
            <person name="Segurens B."/>
            <person name="Severin A.J."/>
            <person name="Sherrier D.J."/>
            <person name="Shi R."/>
            <person name="Sims S."/>
            <person name="Singer S.R."/>
            <person name="Sinharoy S."/>
            <person name="Sterck L."/>
            <person name="Viollet A."/>
            <person name="Wang B.B."/>
            <person name="Wang K."/>
            <person name="Wang M."/>
            <person name="Wang X."/>
            <person name="Warfsmann J."/>
            <person name="Weissenbach J."/>
            <person name="White D.D."/>
            <person name="White J.D."/>
            <person name="Wiley G.B."/>
            <person name="Wincker P."/>
            <person name="Xing Y."/>
            <person name="Yang L."/>
            <person name="Yao Z."/>
            <person name="Ying F."/>
            <person name="Zhai J."/>
            <person name="Zhou L."/>
            <person name="Zuber A."/>
            <person name="Denarie J."/>
            <person name="Dixon R.A."/>
            <person name="May G.D."/>
            <person name="Schwartz D.C."/>
            <person name="Rogers J."/>
            <person name="Quetier F."/>
            <person name="Town C.D."/>
            <person name="Roe B.A."/>
        </authorList>
    </citation>
    <scope>NUCLEOTIDE SEQUENCE [LARGE SCALE GENOMIC DNA]</scope>
    <source>
        <strain evidence="1">A17</strain>
        <strain evidence="4 5">cv. Jemalong A17</strain>
    </source>
</reference>
<keyword evidence="1" id="KW-0812">Transmembrane</keyword>
<reference evidence="6" key="5">
    <citation type="journal article" date="2018" name="Nat. Plants">
        <title>Whole-genome landscape of Medicago truncatula symbiotic genes.</title>
        <authorList>
            <person name="Pecrix Y."/>
            <person name="Staton S.E."/>
            <person name="Sallet E."/>
            <person name="Lelandais-Briere C."/>
            <person name="Moreau S."/>
            <person name="Carrere S."/>
            <person name="Blein T."/>
            <person name="Jardinaud M.F."/>
            <person name="Latrasse D."/>
            <person name="Zouine M."/>
            <person name="Zahm M."/>
            <person name="Kreplak J."/>
            <person name="Mayjonade B."/>
            <person name="Satge C."/>
            <person name="Perez M."/>
            <person name="Cauet S."/>
            <person name="Marande W."/>
            <person name="Chantry-Darmon C."/>
            <person name="Lopez-Roques C."/>
            <person name="Bouchez O."/>
            <person name="Berard A."/>
            <person name="Debelle F."/>
            <person name="Munos S."/>
            <person name="Bendahmane A."/>
            <person name="Berges H."/>
            <person name="Niebel A."/>
            <person name="Buitink J."/>
            <person name="Frugier F."/>
            <person name="Benhamed M."/>
            <person name="Crespi M."/>
            <person name="Gouzy J."/>
            <person name="Gamas P."/>
        </authorList>
    </citation>
    <scope>NUCLEOTIDE SEQUENCE [LARGE SCALE GENOMIC DNA]</scope>
    <source>
        <strain evidence="6">cv. Jemalong A17</strain>
    </source>
</reference>
<protein>
    <submittedName>
        <fullName evidence="1">Transmembrane protein, putative</fullName>
    </submittedName>
</protein>